<keyword evidence="4" id="KW-0808">Transferase</keyword>
<accession>A0A812RX15</accession>
<dbReference type="InterPro" id="IPR036779">
    <property type="entry name" value="LysM_dom_sf"/>
</dbReference>
<dbReference type="InterPro" id="IPR006860">
    <property type="entry name" value="FecR"/>
</dbReference>
<evidence type="ECO:0000256" key="6">
    <source>
        <dbReference type="PROSITE-ProRule" id="PRU00169"/>
    </source>
</evidence>
<evidence type="ECO:0000256" key="4">
    <source>
        <dbReference type="ARBA" id="ARBA00022679"/>
    </source>
</evidence>
<dbReference type="PRINTS" id="PR00344">
    <property type="entry name" value="BCTRLSENSOR"/>
</dbReference>
<dbReference type="SUPFAM" id="SSF52172">
    <property type="entry name" value="CheY-like"/>
    <property type="match status" value="1"/>
</dbReference>
<dbReference type="CDD" id="cd17574">
    <property type="entry name" value="REC_OmpR"/>
    <property type="match status" value="1"/>
</dbReference>
<name>A0A812RX15_SYMPI</name>
<dbReference type="InterPro" id="IPR003594">
    <property type="entry name" value="HATPase_dom"/>
</dbReference>
<dbReference type="EMBL" id="CAJNIZ010022223">
    <property type="protein sequence ID" value="CAE7458919.1"/>
    <property type="molecule type" value="Genomic_DNA"/>
</dbReference>
<dbReference type="SMART" id="SM00387">
    <property type="entry name" value="HATPase_c"/>
    <property type="match status" value="1"/>
</dbReference>
<dbReference type="Pfam" id="PF01476">
    <property type="entry name" value="LysM"/>
    <property type="match status" value="1"/>
</dbReference>
<dbReference type="InterPro" id="IPR018392">
    <property type="entry name" value="LysM"/>
</dbReference>
<dbReference type="Pfam" id="PF00072">
    <property type="entry name" value="Response_reg"/>
    <property type="match status" value="1"/>
</dbReference>
<dbReference type="Gene3D" id="3.10.350.10">
    <property type="entry name" value="LysM domain"/>
    <property type="match status" value="1"/>
</dbReference>
<evidence type="ECO:0000256" key="7">
    <source>
        <dbReference type="SAM" id="Phobius"/>
    </source>
</evidence>
<keyword evidence="7" id="KW-1133">Transmembrane helix</keyword>
<proteinExistence type="predicted"/>
<dbReference type="InterPro" id="IPR011006">
    <property type="entry name" value="CheY-like_superfamily"/>
</dbReference>
<evidence type="ECO:0000256" key="5">
    <source>
        <dbReference type="ARBA" id="ARBA00022777"/>
    </source>
</evidence>
<dbReference type="PROSITE" id="PS51782">
    <property type="entry name" value="LYSM"/>
    <property type="match status" value="1"/>
</dbReference>
<dbReference type="Pfam" id="PF02518">
    <property type="entry name" value="HATPase_c"/>
    <property type="match status" value="1"/>
</dbReference>
<dbReference type="SUPFAM" id="SSF54106">
    <property type="entry name" value="LysM domain"/>
    <property type="match status" value="1"/>
</dbReference>
<dbReference type="InterPro" id="IPR036097">
    <property type="entry name" value="HisK_dim/P_sf"/>
</dbReference>
<sequence>MLISERTDYRRRKSPALHATYPLNWVAVGNGISAPLAQSIVLTLAQLLMGWLQATEHTVRHFDRGQKLIEALATSNPDFDLVVLDWELPDATGIEVLHHIRNQIQWHVPILFVTQREAETDIINALSSGADDYMIKQINRGEFLARINALGRRLANQELDFEIGMKVYARALRCIFVTLVLLAAPASWGDDWLYTVRPGDKLWDIAENYCGSGRLAQVIADHNGLANSAQLQAGQRIAIPTTLLAFSPSNATIVQVTGDIVILQNNGSQSPAQAGDAVNMGDYVISSKGAALVSFADGSQISIAPDSKVLFNKLTAFGPAGMVDTHLRFTYGQGEATVKPQNRGDRFRIQTPEGIAAVRGTQFRVGRINRDEGPMVSTTETLEGLVAYSGQGQSTDVPAGFGVAASSSGVVKEALLVAPVFNKLPEQVTAGTTLSWQALAGAEDYVVEWARQAQPGIVYASTTTSATQIQPPQIPGAYLLSVRGVSSSRIQGNNARQAINVLNPAPTDLNESVRVDGHYFQWFSGFDRLLYDAGIQRMTIEPDKDIIIVGIDDKSLHTFGPWPWPRPVQAELLRAINIYQPAKVAVDIIYAGTSPDDKPLVEAASQIDQLSLPVMIESLGARQQHIEVLPFADLLSQADQLGHVHVELDEDAIVRGTYLYQGVSAVDLMQPTNRPFMLPRLKPKKVLLATVTFALLPIVVSAVLLSQGLYLTCAATTVAVLLLYPLWSWRRHEIAWQFISNELTRMDDEEQKWRKRSGNADAILSQNAVISTLDQLLGVTITPILQDNGTTQLQTDHKKSLTEAESELLRSANQQYFNSPTEQAVLPGEILAAQISRLETRARAVREGQSWVDIMRDVVLLKSPVYFEGRSADARPVYVSAEPLPDTQTQLFAGFWVITFSDLSAIRAAQAQREEALAFLSHDIRSPLLSVLALIRGQQPASPLLEDIEKYTQKGLSTSEQFLQLSRLQLQSDFERYELQLEQVLYNAIEQSFTLSREKAITISTGAGFDSELEDNGIWLYANGELLERAFVNLLTNAIKYSPPDTTISIDLKIKDSKVHVIFKDQGYGIPAEELPHIFEPFFRSSEKRLAENRGAGLGLRFVKTVIERHTGSISVTSTWGEGTTFELVLPYWANAALEE</sequence>
<dbReference type="CDD" id="cd00118">
    <property type="entry name" value="LysM"/>
    <property type="match status" value="1"/>
</dbReference>
<dbReference type="SMART" id="SM01080">
    <property type="entry name" value="CHASE2"/>
    <property type="match status" value="1"/>
</dbReference>
<dbReference type="PROSITE" id="PS50110">
    <property type="entry name" value="RESPONSE_REGULATORY"/>
    <property type="match status" value="1"/>
</dbReference>
<dbReference type="PROSITE" id="PS50109">
    <property type="entry name" value="HIS_KIN"/>
    <property type="match status" value="1"/>
</dbReference>
<dbReference type="Gene3D" id="3.40.50.2300">
    <property type="match status" value="1"/>
</dbReference>
<feature type="transmembrane region" description="Helical" evidence="7">
    <location>
        <begin position="686"/>
        <end position="703"/>
    </location>
</feature>
<feature type="modified residue" description="4-aspartylphosphate" evidence="6">
    <location>
        <position position="85"/>
    </location>
</feature>
<dbReference type="SUPFAM" id="SSF47384">
    <property type="entry name" value="Homodimeric domain of signal transducing histidine kinase"/>
    <property type="match status" value="1"/>
</dbReference>
<dbReference type="FunFam" id="3.30.565.10:FF:000006">
    <property type="entry name" value="Sensor histidine kinase WalK"/>
    <property type="match status" value="1"/>
</dbReference>
<organism evidence="11 12">
    <name type="scientific">Symbiodinium pilosum</name>
    <name type="common">Dinoflagellate</name>
    <dbReference type="NCBI Taxonomy" id="2952"/>
    <lineage>
        <taxon>Eukaryota</taxon>
        <taxon>Sar</taxon>
        <taxon>Alveolata</taxon>
        <taxon>Dinophyceae</taxon>
        <taxon>Suessiales</taxon>
        <taxon>Symbiodiniaceae</taxon>
        <taxon>Symbiodinium</taxon>
    </lineage>
</organism>
<reference evidence="11" key="1">
    <citation type="submission" date="2021-02" db="EMBL/GenBank/DDBJ databases">
        <authorList>
            <person name="Dougan E. K."/>
            <person name="Rhodes N."/>
            <person name="Thang M."/>
            <person name="Chan C."/>
        </authorList>
    </citation>
    <scope>NUCLEOTIDE SEQUENCE</scope>
</reference>
<dbReference type="SUPFAM" id="SSF55874">
    <property type="entry name" value="ATPase domain of HSP90 chaperone/DNA topoisomerase II/histidine kinase"/>
    <property type="match status" value="1"/>
</dbReference>
<dbReference type="Pfam" id="PF04773">
    <property type="entry name" value="FecR"/>
    <property type="match status" value="1"/>
</dbReference>
<keyword evidence="7" id="KW-0472">Membrane</keyword>
<evidence type="ECO:0000259" key="8">
    <source>
        <dbReference type="PROSITE" id="PS50109"/>
    </source>
</evidence>
<dbReference type="InterPro" id="IPR004358">
    <property type="entry name" value="Sig_transdc_His_kin-like_C"/>
</dbReference>
<dbReference type="SMART" id="SM00448">
    <property type="entry name" value="REC"/>
    <property type="match status" value="1"/>
</dbReference>
<dbReference type="SMART" id="SM00257">
    <property type="entry name" value="LysM"/>
    <property type="match status" value="1"/>
</dbReference>
<dbReference type="PANTHER" id="PTHR43547:SF2">
    <property type="entry name" value="HYBRID SIGNAL TRANSDUCTION HISTIDINE KINASE C"/>
    <property type="match status" value="1"/>
</dbReference>
<feature type="domain" description="Histidine kinase" evidence="8">
    <location>
        <begin position="919"/>
        <end position="1134"/>
    </location>
</feature>
<evidence type="ECO:0000256" key="3">
    <source>
        <dbReference type="ARBA" id="ARBA00022553"/>
    </source>
</evidence>
<keyword evidence="7" id="KW-0812">Transmembrane</keyword>
<comment type="catalytic activity">
    <reaction evidence="1">
        <text>ATP + protein L-histidine = ADP + protein N-phospho-L-histidine.</text>
        <dbReference type="EC" id="2.7.13.3"/>
    </reaction>
</comment>
<evidence type="ECO:0000259" key="9">
    <source>
        <dbReference type="PROSITE" id="PS50110"/>
    </source>
</evidence>
<feature type="transmembrane region" description="Helical" evidence="7">
    <location>
        <begin position="709"/>
        <end position="727"/>
    </location>
</feature>
<dbReference type="Proteomes" id="UP000649617">
    <property type="component" value="Unassembled WGS sequence"/>
</dbReference>
<evidence type="ECO:0000256" key="1">
    <source>
        <dbReference type="ARBA" id="ARBA00000085"/>
    </source>
</evidence>
<keyword evidence="3 6" id="KW-0597">Phosphoprotein</keyword>
<dbReference type="AlphaFoldDB" id="A0A812RX15"/>
<feature type="domain" description="Response regulatory" evidence="9">
    <location>
        <begin position="34"/>
        <end position="151"/>
    </location>
</feature>
<dbReference type="GO" id="GO:0000155">
    <property type="term" value="F:phosphorelay sensor kinase activity"/>
    <property type="evidence" value="ECO:0007669"/>
    <property type="project" value="InterPro"/>
</dbReference>
<protein>
    <recommendedName>
        <fullName evidence="2">histidine kinase</fullName>
        <ecNumber evidence="2">2.7.13.3</ecNumber>
    </recommendedName>
</protein>
<dbReference type="OrthoDB" id="60033at2759"/>
<dbReference type="InterPro" id="IPR036890">
    <property type="entry name" value="HATPase_C_sf"/>
</dbReference>
<dbReference type="InterPro" id="IPR005467">
    <property type="entry name" value="His_kinase_dom"/>
</dbReference>
<keyword evidence="5" id="KW-0418">Kinase</keyword>
<dbReference type="Gene3D" id="3.30.565.10">
    <property type="entry name" value="Histidine kinase-like ATPase, C-terminal domain"/>
    <property type="match status" value="1"/>
</dbReference>
<dbReference type="PANTHER" id="PTHR43547">
    <property type="entry name" value="TWO-COMPONENT HISTIDINE KINASE"/>
    <property type="match status" value="1"/>
</dbReference>
<keyword evidence="12" id="KW-1185">Reference proteome</keyword>
<dbReference type="CDD" id="cd00075">
    <property type="entry name" value="HATPase"/>
    <property type="match status" value="1"/>
</dbReference>
<evidence type="ECO:0000313" key="11">
    <source>
        <dbReference type="EMBL" id="CAE7458919.1"/>
    </source>
</evidence>
<evidence type="ECO:0000256" key="2">
    <source>
        <dbReference type="ARBA" id="ARBA00012438"/>
    </source>
</evidence>
<dbReference type="Gene3D" id="2.60.120.1440">
    <property type="match status" value="1"/>
</dbReference>
<dbReference type="Pfam" id="PF05226">
    <property type="entry name" value="CHASE2"/>
    <property type="match status" value="1"/>
</dbReference>
<evidence type="ECO:0000313" key="12">
    <source>
        <dbReference type="Proteomes" id="UP000649617"/>
    </source>
</evidence>
<dbReference type="InterPro" id="IPR001789">
    <property type="entry name" value="Sig_transdc_resp-reg_receiver"/>
</dbReference>
<gene>
    <name evidence="11" type="primary">phoR</name>
    <name evidence="11" type="ORF">SPIL2461_LOCUS11345</name>
</gene>
<evidence type="ECO:0000259" key="10">
    <source>
        <dbReference type="PROSITE" id="PS51782"/>
    </source>
</evidence>
<comment type="caution">
    <text evidence="11">The sequence shown here is derived from an EMBL/GenBank/DDBJ whole genome shotgun (WGS) entry which is preliminary data.</text>
</comment>
<feature type="domain" description="LysM" evidence="10">
    <location>
        <begin position="192"/>
        <end position="239"/>
    </location>
</feature>
<dbReference type="EC" id="2.7.13.3" evidence="2"/>
<dbReference type="InterPro" id="IPR007890">
    <property type="entry name" value="CHASE2"/>
</dbReference>